<dbReference type="GO" id="GO:0003676">
    <property type="term" value="F:nucleic acid binding"/>
    <property type="evidence" value="ECO:0007669"/>
    <property type="project" value="InterPro"/>
</dbReference>
<comment type="caution">
    <text evidence="2">The sequence shown here is derived from an EMBL/GenBank/DDBJ whole genome shotgun (WGS) entry which is preliminary data.</text>
</comment>
<dbReference type="AlphaFoldDB" id="A0AAD8QMH9"/>
<evidence type="ECO:0000256" key="1">
    <source>
        <dbReference type="SAM" id="MobiDB-lite"/>
    </source>
</evidence>
<name>A0AAD8QMH9_LOLMU</name>
<dbReference type="EMBL" id="JAUUTY010000007">
    <property type="protein sequence ID" value="KAK1605167.1"/>
    <property type="molecule type" value="Genomic_DNA"/>
</dbReference>
<protein>
    <submittedName>
        <fullName evidence="2">Uncharacterized protein</fullName>
    </submittedName>
</protein>
<feature type="compositionally biased region" description="Basic residues" evidence="1">
    <location>
        <begin position="79"/>
        <end position="92"/>
    </location>
</feature>
<dbReference type="Proteomes" id="UP001231189">
    <property type="component" value="Unassembled WGS sequence"/>
</dbReference>
<keyword evidence="3" id="KW-1185">Reference proteome</keyword>
<feature type="region of interest" description="Disordered" evidence="1">
    <location>
        <begin position="428"/>
        <end position="448"/>
    </location>
</feature>
<evidence type="ECO:0000313" key="2">
    <source>
        <dbReference type="EMBL" id="KAK1605167.1"/>
    </source>
</evidence>
<evidence type="ECO:0000313" key="3">
    <source>
        <dbReference type="Proteomes" id="UP001231189"/>
    </source>
</evidence>
<reference evidence="2" key="1">
    <citation type="submission" date="2023-07" db="EMBL/GenBank/DDBJ databases">
        <title>A chromosome-level genome assembly of Lolium multiflorum.</title>
        <authorList>
            <person name="Chen Y."/>
            <person name="Copetti D."/>
            <person name="Kolliker R."/>
            <person name="Studer B."/>
        </authorList>
    </citation>
    <scope>NUCLEOTIDE SEQUENCE</scope>
    <source>
        <strain evidence="2">02402/16</strain>
        <tissue evidence="2">Leaf</tissue>
    </source>
</reference>
<dbReference type="Gene3D" id="4.10.60.10">
    <property type="entry name" value="Zinc finger, CCHC-type"/>
    <property type="match status" value="1"/>
</dbReference>
<organism evidence="2 3">
    <name type="scientific">Lolium multiflorum</name>
    <name type="common">Italian ryegrass</name>
    <name type="synonym">Lolium perenne subsp. multiflorum</name>
    <dbReference type="NCBI Taxonomy" id="4521"/>
    <lineage>
        <taxon>Eukaryota</taxon>
        <taxon>Viridiplantae</taxon>
        <taxon>Streptophyta</taxon>
        <taxon>Embryophyta</taxon>
        <taxon>Tracheophyta</taxon>
        <taxon>Spermatophyta</taxon>
        <taxon>Magnoliopsida</taxon>
        <taxon>Liliopsida</taxon>
        <taxon>Poales</taxon>
        <taxon>Poaceae</taxon>
        <taxon>BOP clade</taxon>
        <taxon>Pooideae</taxon>
        <taxon>Poodae</taxon>
        <taxon>Poeae</taxon>
        <taxon>Poeae Chloroplast Group 2 (Poeae type)</taxon>
        <taxon>Loliodinae</taxon>
        <taxon>Loliinae</taxon>
        <taxon>Lolium</taxon>
    </lineage>
</organism>
<dbReference type="InterPro" id="IPR036875">
    <property type="entry name" value="Znf_CCHC_sf"/>
</dbReference>
<accession>A0AAD8QMH9</accession>
<dbReference type="GO" id="GO:0008270">
    <property type="term" value="F:zinc ion binding"/>
    <property type="evidence" value="ECO:0007669"/>
    <property type="project" value="InterPro"/>
</dbReference>
<gene>
    <name evidence="2" type="ORF">QYE76_028840</name>
</gene>
<feature type="region of interest" description="Disordered" evidence="1">
    <location>
        <begin position="74"/>
        <end position="108"/>
    </location>
</feature>
<sequence length="448" mass="49799">MTGHAKKLSDLEIVIPNRLGINRILQSLSPSYKNFVTNYNMQNMNKELLELFSMLKDAEIQIKKEHQVLMVNKTTSFKKQGKSKGKFKKGGKKAATPPVKPKTSPKPDAECYYSKEKGHWKRNCSKYLADLKSGLVKKKKEGIDKLIPCQLAPSVGIRGDKELISMARSGSSTSSAASNIMDKGKQIETGLVDFIPHPPSRVDAYTYLEEPMEMTFGRFHYRVGKEGTYRLEIPTFSRFSVEHTESSSSASSVESGDEETSSPRFISTRASEKLAKIFSDMSFESSADSYISSDSESVDSFDFIDKSITIGKVFTNLYDGVTESSKAQNSKYHQIYAIGEASRDQEETSEAFDDLGNPYVDPSDLRQGLGTKYVGPTPRMRVQLPQAAWDRAARAMDGSEPMATTATVEELQAYQYRLARAGRELEKQTAAVTEEGRQLPRQAGAGQI</sequence>
<proteinExistence type="predicted"/>
<dbReference type="SUPFAM" id="SSF57756">
    <property type="entry name" value="Retrovirus zinc finger-like domains"/>
    <property type="match status" value="1"/>
</dbReference>